<feature type="region of interest" description="Disordered" evidence="1">
    <location>
        <begin position="252"/>
        <end position="286"/>
    </location>
</feature>
<dbReference type="PROSITE" id="PS50097">
    <property type="entry name" value="BTB"/>
    <property type="match status" value="1"/>
</dbReference>
<evidence type="ECO:0000259" key="3">
    <source>
        <dbReference type="PROSITE" id="PS50097"/>
    </source>
</evidence>
<feature type="domain" description="BTB" evidence="3">
    <location>
        <begin position="23"/>
        <end position="85"/>
    </location>
</feature>
<accession>A0A1J8QAT1</accession>
<feature type="transmembrane region" description="Helical" evidence="2">
    <location>
        <begin position="305"/>
        <end position="326"/>
    </location>
</feature>
<dbReference type="Proteomes" id="UP000183567">
    <property type="component" value="Unassembled WGS sequence"/>
</dbReference>
<comment type="caution">
    <text evidence="4">The sequence shown here is derived from an EMBL/GenBank/DDBJ whole genome shotgun (WGS) entry which is preliminary data.</text>
</comment>
<dbReference type="AlphaFoldDB" id="A0A1J8QAT1"/>
<protein>
    <recommendedName>
        <fullName evidence="3">BTB domain-containing protein</fullName>
    </recommendedName>
</protein>
<dbReference type="SUPFAM" id="SSF54695">
    <property type="entry name" value="POZ domain"/>
    <property type="match status" value="1"/>
</dbReference>
<evidence type="ECO:0000256" key="2">
    <source>
        <dbReference type="SAM" id="Phobius"/>
    </source>
</evidence>
<dbReference type="EMBL" id="LVVM01005389">
    <property type="protein sequence ID" value="OJA10713.1"/>
    <property type="molecule type" value="Genomic_DNA"/>
</dbReference>
<keyword evidence="2" id="KW-0812">Transmembrane</keyword>
<dbReference type="InterPro" id="IPR011333">
    <property type="entry name" value="SKP1/BTB/POZ_sf"/>
</dbReference>
<name>A0A1J8QAT1_9AGAM</name>
<gene>
    <name evidence="4" type="ORF">AZE42_04278</name>
</gene>
<dbReference type="OrthoDB" id="9997739at2759"/>
<keyword evidence="2" id="KW-1133">Transmembrane helix</keyword>
<keyword evidence="2" id="KW-0472">Membrane</keyword>
<keyword evidence="5" id="KW-1185">Reference proteome</keyword>
<dbReference type="Gene3D" id="3.30.710.10">
    <property type="entry name" value="Potassium Channel Kv1.1, Chain A"/>
    <property type="match status" value="1"/>
</dbReference>
<evidence type="ECO:0000256" key="1">
    <source>
        <dbReference type="SAM" id="MobiDB-lite"/>
    </source>
</evidence>
<dbReference type="Pfam" id="PF00651">
    <property type="entry name" value="BTB"/>
    <property type="match status" value="1"/>
</dbReference>
<evidence type="ECO:0000313" key="5">
    <source>
        <dbReference type="Proteomes" id="UP000183567"/>
    </source>
</evidence>
<sequence length="328" mass="37268">MANGSQNGVSRVLHHSEYYLKDGNITFLVENTLFRVHRHFFERESQFFIEEFAKAPQEGTSDTSAFRLDKIPSADFAKLLWVWYSPMYRRFGKPKDHWLVILELSTRWLFPEMKQLAIDELQNLEMDPVEKIVTYDKYQVDKSLLLPAYKLLCKRTNRMSNEEGEQLKMPTVLGLQEVRERAIRSAAESGCTSPTSADAEDGVLEKILNEVFNLNTTNRQAAKSQGQPIVVPIINAPKLDANGATSRSFIASTLNDHKQPKEAEKKNGMNSREKATSENLMDDSGGCSTERPTCVTWIKAQHGPVYVPVLTFIEFVMTVAVVYTSFFV</sequence>
<reference evidence="4 5" key="1">
    <citation type="submission" date="2016-03" db="EMBL/GenBank/DDBJ databases">
        <title>Comparative genomics of the ectomycorrhizal sister species Rhizopogon vinicolor and Rhizopogon vesiculosus (Basidiomycota: Boletales) reveals a divergence of the mating type B locus.</title>
        <authorList>
            <person name="Mujic A.B."/>
            <person name="Kuo A."/>
            <person name="Tritt A."/>
            <person name="Lipzen A."/>
            <person name="Chen C."/>
            <person name="Johnson J."/>
            <person name="Sharma A."/>
            <person name="Barry K."/>
            <person name="Grigoriev I.V."/>
            <person name="Spatafora J.W."/>
        </authorList>
    </citation>
    <scope>NUCLEOTIDE SEQUENCE [LARGE SCALE GENOMIC DNA]</scope>
    <source>
        <strain evidence="4 5">AM-OR11-056</strain>
    </source>
</reference>
<evidence type="ECO:0000313" key="4">
    <source>
        <dbReference type="EMBL" id="OJA10713.1"/>
    </source>
</evidence>
<organism evidence="4 5">
    <name type="scientific">Rhizopogon vesiculosus</name>
    <dbReference type="NCBI Taxonomy" id="180088"/>
    <lineage>
        <taxon>Eukaryota</taxon>
        <taxon>Fungi</taxon>
        <taxon>Dikarya</taxon>
        <taxon>Basidiomycota</taxon>
        <taxon>Agaricomycotina</taxon>
        <taxon>Agaricomycetes</taxon>
        <taxon>Agaricomycetidae</taxon>
        <taxon>Boletales</taxon>
        <taxon>Suillineae</taxon>
        <taxon>Rhizopogonaceae</taxon>
        <taxon>Rhizopogon</taxon>
    </lineage>
</organism>
<dbReference type="InterPro" id="IPR000210">
    <property type="entry name" value="BTB/POZ_dom"/>
</dbReference>
<feature type="compositionally biased region" description="Basic and acidic residues" evidence="1">
    <location>
        <begin position="255"/>
        <end position="276"/>
    </location>
</feature>
<proteinExistence type="predicted"/>